<feature type="region of interest" description="Disordered" evidence="1">
    <location>
        <begin position="1"/>
        <end position="38"/>
    </location>
</feature>
<feature type="domain" description="BioF2-like acetyltransferase" evidence="2">
    <location>
        <begin position="215"/>
        <end position="353"/>
    </location>
</feature>
<dbReference type="GO" id="GO:0016740">
    <property type="term" value="F:transferase activity"/>
    <property type="evidence" value="ECO:0007669"/>
    <property type="project" value="UniProtKB-KW"/>
</dbReference>
<protein>
    <submittedName>
        <fullName evidence="3">GNAT family N-acetyltransferase</fullName>
    </submittedName>
</protein>
<dbReference type="InterPro" id="IPR038740">
    <property type="entry name" value="BioF2-like_GNAT_dom"/>
</dbReference>
<keyword evidence="4" id="KW-1185">Reference proteome</keyword>
<proteinExistence type="predicted"/>
<reference evidence="3 4" key="2">
    <citation type="submission" date="2019-09" db="EMBL/GenBank/DDBJ databases">
        <authorList>
            <person name="Jin C."/>
        </authorList>
    </citation>
    <scope>NUCLEOTIDE SEQUENCE [LARGE SCALE GENOMIC DNA]</scope>
    <source>
        <strain evidence="3 4">AN110305</strain>
    </source>
</reference>
<reference evidence="3 4" key="1">
    <citation type="submission" date="2019-09" db="EMBL/GenBank/DDBJ databases">
        <title>Goodfellowia gen. nov., a new genus of the Pseudonocardineae related to Actinoalloteichus, containing Goodfellowia coeruleoviolacea gen. nov., comb. nov. gen. nov., comb. nov.</title>
        <authorList>
            <person name="Labeda D."/>
        </authorList>
    </citation>
    <scope>NUCLEOTIDE SEQUENCE [LARGE SCALE GENOMIC DNA]</scope>
    <source>
        <strain evidence="3 4">AN110305</strain>
    </source>
</reference>
<comment type="caution">
    <text evidence="3">The sequence shown here is derived from an EMBL/GenBank/DDBJ whole genome shotgun (WGS) entry which is preliminary data.</text>
</comment>
<accession>A0A5B2WKY6</accession>
<evidence type="ECO:0000256" key="1">
    <source>
        <dbReference type="SAM" id="MobiDB-lite"/>
    </source>
</evidence>
<dbReference type="OrthoDB" id="4519700at2"/>
<feature type="compositionally biased region" description="Low complexity" evidence="1">
    <location>
        <begin position="17"/>
        <end position="32"/>
    </location>
</feature>
<dbReference type="AlphaFoldDB" id="A0A5B2WKY6"/>
<keyword evidence="3" id="KW-0808">Transferase</keyword>
<dbReference type="EMBL" id="VUOB01000091">
    <property type="protein sequence ID" value="KAA2250737.1"/>
    <property type="molecule type" value="Genomic_DNA"/>
</dbReference>
<name>A0A5B2WKY6_9PSEU</name>
<dbReference type="SUPFAM" id="SSF55729">
    <property type="entry name" value="Acyl-CoA N-acyltransferases (Nat)"/>
    <property type="match status" value="1"/>
</dbReference>
<evidence type="ECO:0000313" key="3">
    <source>
        <dbReference type="EMBL" id="KAA2250737.1"/>
    </source>
</evidence>
<dbReference type="InterPro" id="IPR016181">
    <property type="entry name" value="Acyl_CoA_acyltransferase"/>
</dbReference>
<dbReference type="Proteomes" id="UP000323454">
    <property type="component" value="Unassembled WGS sequence"/>
</dbReference>
<dbReference type="Gene3D" id="3.40.630.30">
    <property type="match status" value="1"/>
</dbReference>
<dbReference type="Pfam" id="PF13480">
    <property type="entry name" value="Acetyltransf_6"/>
    <property type="match status" value="1"/>
</dbReference>
<evidence type="ECO:0000259" key="2">
    <source>
        <dbReference type="Pfam" id="PF13480"/>
    </source>
</evidence>
<gene>
    <name evidence="3" type="ORF">F0L68_38670</name>
</gene>
<evidence type="ECO:0000313" key="4">
    <source>
        <dbReference type="Proteomes" id="UP000323454"/>
    </source>
</evidence>
<organism evidence="3 4">
    <name type="scientific">Solihabitans fulvus</name>
    <dbReference type="NCBI Taxonomy" id="1892852"/>
    <lineage>
        <taxon>Bacteria</taxon>
        <taxon>Bacillati</taxon>
        <taxon>Actinomycetota</taxon>
        <taxon>Actinomycetes</taxon>
        <taxon>Pseudonocardiales</taxon>
        <taxon>Pseudonocardiaceae</taxon>
        <taxon>Solihabitans</taxon>
    </lineage>
</organism>
<sequence>MCSTSRRGPRRASTAARTSTWRRCSPRSSRTSPPEEDAMTAVGAGVSIQVSAHLAVSDEDWSGLRFPEQPGGVDYLRAIAETVKDSEFHYFLAWRDGRLIGAAYGFLFRYPVIGPLRVPLFVGGSPVNVGSPFYFVSPEAAVDALPGLLEAMAATASRLRAALLVVRDLWEPDEHAVGGPELLRRGFRRVPMYVDALLPLTWTDFDGYLASLPSARRKDMRRDARRFTRDGYRVEVASTPLGRTTVATMHALWRALYEKYRDRDQVWLTEDYFDRVSALPQSTVLLALRDDELIGFDLLLRRGEVLESVYSGVDQGRVGGTPVHRHLGHEIIRLAIERGLGAVDFGISNEDAKARMGCELRVARAYVRPLSRLARLLRLGRLVFPDQAL</sequence>